<dbReference type="Proteomes" id="UP000559987">
    <property type="component" value="Unassembled WGS sequence"/>
</dbReference>
<dbReference type="Pfam" id="PF03929">
    <property type="entry name" value="PepSY_TM"/>
    <property type="match status" value="1"/>
</dbReference>
<keyword evidence="4" id="KW-1185">Reference proteome</keyword>
<sequence>MTQRLGKKLNKSLFKIHSWAALFTFIPLLVICVTGSILVFKHEIDSVLMQDKVRVPVGGARLPLDSLLASINRAHPNYEAVGWVLYQDAGRADVTYVIEKGTSEWSYLHLNPYTGQLLTPPKPHDHYFTDWLLELHYTLLLEDAGMAVASVFAIALLLLGSTGIYLHRKFWRNFFTLRWNSRLVVYFSDLHKMVGIVSAPLLLILAFTGAWWNIASLLHEYEEHADGFEHHTMQSRLYSNRISLDALRTRAESHIEGFTTTYLSLPWEPGANITFWGDVPTGNILTSEYASTVTFSAQTGEYIASYDIRTASLGAHIVDSYRRLHFGDFAGIFSKVIWALLGASPLILALTGITLWCKRRKQRAAHKRKQLAQQQAGDTLIAQEPQQMANPGHMSRKSTVAAAQPLGRAHQ</sequence>
<feature type="transmembrane region" description="Helical" evidence="2">
    <location>
        <begin position="144"/>
        <end position="166"/>
    </location>
</feature>
<organism evidence="3 4">
    <name type="scientific">Simiduia aestuariiviva</name>
    <dbReference type="NCBI Taxonomy" id="1510459"/>
    <lineage>
        <taxon>Bacteria</taxon>
        <taxon>Pseudomonadati</taxon>
        <taxon>Pseudomonadota</taxon>
        <taxon>Gammaproteobacteria</taxon>
        <taxon>Cellvibrionales</taxon>
        <taxon>Cellvibrionaceae</taxon>
        <taxon>Simiduia</taxon>
    </lineage>
</organism>
<gene>
    <name evidence="3" type="ORF">FHS30_000569</name>
</gene>
<evidence type="ECO:0000313" key="4">
    <source>
        <dbReference type="Proteomes" id="UP000559987"/>
    </source>
</evidence>
<reference evidence="3 4" key="1">
    <citation type="submission" date="2020-08" db="EMBL/GenBank/DDBJ databases">
        <title>Genomic Encyclopedia of Type Strains, Phase III (KMG-III): the genomes of soil and plant-associated and newly described type strains.</title>
        <authorList>
            <person name="Whitman W."/>
        </authorList>
    </citation>
    <scope>NUCLEOTIDE SEQUENCE [LARGE SCALE GENOMIC DNA]</scope>
    <source>
        <strain evidence="3 4">CECT 8571</strain>
    </source>
</reference>
<proteinExistence type="predicted"/>
<feature type="transmembrane region" description="Helical" evidence="2">
    <location>
        <begin position="20"/>
        <end position="40"/>
    </location>
</feature>
<keyword evidence="2" id="KW-0812">Transmembrane</keyword>
<feature type="region of interest" description="Disordered" evidence="1">
    <location>
        <begin position="387"/>
        <end position="411"/>
    </location>
</feature>
<dbReference type="AlphaFoldDB" id="A0A839UIN5"/>
<keyword evidence="2" id="KW-1133">Transmembrane helix</keyword>
<feature type="transmembrane region" description="Helical" evidence="2">
    <location>
        <begin position="193"/>
        <end position="214"/>
    </location>
</feature>
<protein>
    <submittedName>
        <fullName evidence="3">Putative iron-regulated membrane protein</fullName>
    </submittedName>
</protein>
<keyword evidence="2" id="KW-0472">Membrane</keyword>
<evidence type="ECO:0000313" key="3">
    <source>
        <dbReference type="EMBL" id="MBB3167393.1"/>
    </source>
</evidence>
<dbReference type="EMBL" id="JACHXZ010000001">
    <property type="protein sequence ID" value="MBB3167393.1"/>
    <property type="molecule type" value="Genomic_DNA"/>
</dbReference>
<feature type="transmembrane region" description="Helical" evidence="2">
    <location>
        <begin position="336"/>
        <end position="357"/>
    </location>
</feature>
<evidence type="ECO:0000256" key="1">
    <source>
        <dbReference type="SAM" id="MobiDB-lite"/>
    </source>
</evidence>
<dbReference type="RefSeq" id="WP_221197122.1">
    <property type="nucleotide sequence ID" value="NZ_JACHXZ010000001.1"/>
</dbReference>
<dbReference type="InterPro" id="IPR005625">
    <property type="entry name" value="PepSY-ass_TM"/>
</dbReference>
<dbReference type="PANTHER" id="PTHR34219:SF8">
    <property type="entry name" value="PEPSY DOMAIN-CONTAINING PROTEIN"/>
    <property type="match status" value="1"/>
</dbReference>
<comment type="caution">
    <text evidence="3">The sequence shown here is derived from an EMBL/GenBank/DDBJ whole genome shotgun (WGS) entry which is preliminary data.</text>
</comment>
<dbReference type="PANTHER" id="PTHR34219">
    <property type="entry name" value="IRON-REGULATED INNER MEMBRANE PROTEIN-RELATED"/>
    <property type="match status" value="1"/>
</dbReference>
<evidence type="ECO:0000256" key="2">
    <source>
        <dbReference type="SAM" id="Phobius"/>
    </source>
</evidence>
<accession>A0A839UIN5</accession>
<name>A0A839UIN5_9GAMM</name>